<gene>
    <name evidence="3" type="ORF">DES40_1438</name>
</gene>
<dbReference type="Gene3D" id="3.20.10.10">
    <property type="entry name" value="D-amino Acid Aminotransferase, subunit A, domain 2"/>
    <property type="match status" value="1"/>
</dbReference>
<comment type="caution">
    <text evidence="3">The sequence shown here is derived from an EMBL/GenBank/DDBJ whole genome shotgun (WGS) entry which is preliminary data.</text>
</comment>
<dbReference type="SUPFAM" id="SSF56752">
    <property type="entry name" value="D-aminoacid aminotransferase-like PLP-dependent enzymes"/>
    <property type="match status" value="1"/>
</dbReference>
<proteinExistence type="predicted"/>
<dbReference type="PANTHER" id="PTHR11236">
    <property type="entry name" value="AMINOBENZOATE/ANTHRANILATE SYNTHASE"/>
    <property type="match status" value="1"/>
</dbReference>
<dbReference type="NCBIfam" id="NF005698">
    <property type="entry name" value="PRK07508.1"/>
    <property type="match status" value="1"/>
</dbReference>
<organism evidence="3 4">
    <name type="scientific">Litorimonas taeanensis</name>
    <dbReference type="NCBI Taxonomy" id="568099"/>
    <lineage>
        <taxon>Bacteria</taxon>
        <taxon>Pseudomonadati</taxon>
        <taxon>Pseudomonadota</taxon>
        <taxon>Alphaproteobacteria</taxon>
        <taxon>Maricaulales</taxon>
        <taxon>Robiginitomaculaceae</taxon>
    </lineage>
</organism>
<reference evidence="3 4" key="1">
    <citation type="submission" date="2018-10" db="EMBL/GenBank/DDBJ databases">
        <title>Genomic Encyclopedia of Type Strains, Phase IV (KMG-IV): sequencing the most valuable type-strain genomes for metagenomic binning, comparative biology and taxonomic classification.</title>
        <authorList>
            <person name="Goeker M."/>
        </authorList>
    </citation>
    <scope>NUCLEOTIDE SEQUENCE [LARGE SCALE GENOMIC DNA]</scope>
    <source>
        <strain evidence="3 4">DSM 22008</strain>
    </source>
</reference>
<dbReference type="InterPro" id="IPR043132">
    <property type="entry name" value="BCAT-like_C"/>
</dbReference>
<dbReference type="GO" id="GO:0016829">
    <property type="term" value="F:lyase activity"/>
    <property type="evidence" value="ECO:0007669"/>
    <property type="project" value="UniProtKB-KW"/>
</dbReference>
<evidence type="ECO:0000259" key="2">
    <source>
        <dbReference type="Pfam" id="PF00425"/>
    </source>
</evidence>
<dbReference type="InterPro" id="IPR005802">
    <property type="entry name" value="ADC_synth_comp_1"/>
</dbReference>
<keyword evidence="3" id="KW-0456">Lyase</keyword>
<dbReference type="InterPro" id="IPR043131">
    <property type="entry name" value="BCAT-like_N"/>
</dbReference>
<dbReference type="Pfam" id="PF01063">
    <property type="entry name" value="Aminotran_4"/>
    <property type="match status" value="1"/>
</dbReference>
<sequence length="581" mass="65872">MRPYVLLDDQKTGETRYFTQPIDIITAYNYGDLSAAFEKIENYQRSGYYLAGFLSYELGYALEPSLRPLLTTQDKPLIQLGVFKTPPKAPPANSLYRAKPVSVHLEPQWSLSDYLNRYKKVQNYIEAGDVYQINLTFPLLGQTRNSAKTLYASFRRSQPGRYGGIVRLGGDDIISFSPELFFEKHGSNMRMRPMKGTRPRLSNILADKALRAEMQNEPKSKAENLMIVDLLRNDLSRLCAPGSVKVPELFAVETYPTVHQMISEVTGTLKENLSWLEIFKGLFPCGSITGAPKIRAIEIIHELETHNRSAYCGAIGYIAPNGNACFNVAIRTLQLNEGQLRYDVGSGVVLDSDGEDEYQECLLKAEIFKPKSRAVFETFRWEPENGYIRKDQHINRLLKAASQFKIPLTETQIQSCLLDKIPRGSTTQRIRLSLARSGKLEMSSSPLKPLGKVPLRICLSQYCLEPSRQITEHKVEMRDFYDGERSRLQALEKIDEVIFMSHDHIIMEGSFTTVYIEENGQLLTPKLKGILPGILRQDLVNSEKVTETEISLERFLKADKIFIGNSLRGLLPAILISKKRL</sequence>
<dbReference type="Pfam" id="PF00425">
    <property type="entry name" value="Chorismate_bind"/>
    <property type="match status" value="1"/>
</dbReference>
<dbReference type="Gene3D" id="3.30.470.10">
    <property type="match status" value="1"/>
</dbReference>
<dbReference type="GO" id="GO:0046820">
    <property type="term" value="F:4-amino-4-deoxychorismate synthase activity"/>
    <property type="evidence" value="ECO:0007669"/>
    <property type="project" value="TreeGrafter"/>
</dbReference>
<dbReference type="OrthoDB" id="9803598at2"/>
<dbReference type="EMBL" id="RBII01000001">
    <property type="protein sequence ID" value="RKQ72101.1"/>
    <property type="molecule type" value="Genomic_DNA"/>
</dbReference>
<dbReference type="InterPro" id="IPR001544">
    <property type="entry name" value="Aminotrans_IV"/>
</dbReference>
<dbReference type="InterPro" id="IPR036038">
    <property type="entry name" value="Aminotransferase-like"/>
</dbReference>
<dbReference type="NCBIfam" id="TIGR00553">
    <property type="entry name" value="pabB"/>
    <property type="match status" value="1"/>
</dbReference>
<protein>
    <recommendedName>
        <fullName evidence="1">Probable branched-chain-amino-acid aminotransferase</fullName>
    </recommendedName>
</protein>
<dbReference type="SUPFAM" id="SSF56322">
    <property type="entry name" value="ADC synthase"/>
    <property type="match status" value="1"/>
</dbReference>
<dbReference type="AlphaFoldDB" id="A0A420WM30"/>
<keyword evidence="4" id="KW-1185">Reference proteome</keyword>
<dbReference type="Proteomes" id="UP000282211">
    <property type="component" value="Unassembled WGS sequence"/>
</dbReference>
<feature type="domain" description="Chorismate-utilising enzyme C-terminal" evidence="2">
    <location>
        <begin position="112"/>
        <end position="364"/>
    </location>
</feature>
<dbReference type="GO" id="GO:0009396">
    <property type="term" value="P:folic acid-containing compound biosynthetic process"/>
    <property type="evidence" value="ECO:0007669"/>
    <property type="project" value="InterPro"/>
</dbReference>
<dbReference type="PANTHER" id="PTHR11236:SF50">
    <property type="entry name" value="AMINODEOXYCHORISMATE SYNTHASE COMPONENT 1"/>
    <property type="match status" value="1"/>
</dbReference>
<dbReference type="InterPro" id="IPR015890">
    <property type="entry name" value="Chorismate_C"/>
</dbReference>
<name>A0A420WM30_9PROT</name>
<dbReference type="InParanoid" id="A0A420WM30"/>
<dbReference type="Gene3D" id="3.60.120.10">
    <property type="entry name" value="Anthranilate synthase"/>
    <property type="match status" value="1"/>
</dbReference>
<evidence type="ECO:0000313" key="4">
    <source>
        <dbReference type="Proteomes" id="UP000282211"/>
    </source>
</evidence>
<dbReference type="GO" id="GO:0000162">
    <property type="term" value="P:L-tryptophan biosynthetic process"/>
    <property type="evidence" value="ECO:0007669"/>
    <property type="project" value="TreeGrafter"/>
</dbReference>
<evidence type="ECO:0000256" key="1">
    <source>
        <dbReference type="ARBA" id="ARBA00014472"/>
    </source>
</evidence>
<evidence type="ECO:0000313" key="3">
    <source>
        <dbReference type="EMBL" id="RKQ72101.1"/>
    </source>
</evidence>
<dbReference type="InterPro" id="IPR005801">
    <property type="entry name" value="ADC_synthase"/>
</dbReference>
<dbReference type="InterPro" id="IPR019999">
    <property type="entry name" value="Anth_synth_I-like"/>
</dbReference>
<dbReference type="RefSeq" id="WP_121100015.1">
    <property type="nucleotide sequence ID" value="NZ_RBII01000001.1"/>
</dbReference>
<dbReference type="PRINTS" id="PR00095">
    <property type="entry name" value="ANTSNTHASEI"/>
</dbReference>
<accession>A0A420WM30</accession>